<evidence type="ECO:0000256" key="2">
    <source>
        <dbReference type="ARBA" id="ARBA00023002"/>
    </source>
</evidence>
<dbReference type="PANTHER" id="PTHR43544:SF7">
    <property type="entry name" value="NADB-LER2"/>
    <property type="match status" value="1"/>
</dbReference>
<dbReference type="Proteomes" id="UP001594351">
    <property type="component" value="Unassembled WGS sequence"/>
</dbReference>
<dbReference type="InterPro" id="IPR002347">
    <property type="entry name" value="SDR_fam"/>
</dbReference>
<dbReference type="PANTHER" id="PTHR43544">
    <property type="entry name" value="SHORT-CHAIN DEHYDROGENASE/REDUCTASE"/>
    <property type="match status" value="1"/>
</dbReference>
<dbReference type="EMBL" id="JBHPBY010000061">
    <property type="protein sequence ID" value="MFC1849824.1"/>
    <property type="molecule type" value="Genomic_DNA"/>
</dbReference>
<evidence type="ECO:0000313" key="4">
    <source>
        <dbReference type="EMBL" id="MFC1849824.1"/>
    </source>
</evidence>
<organism evidence="4 5">
    <name type="scientific">candidate division CSSED10-310 bacterium</name>
    <dbReference type="NCBI Taxonomy" id="2855610"/>
    <lineage>
        <taxon>Bacteria</taxon>
        <taxon>Bacteria division CSSED10-310</taxon>
    </lineage>
</organism>
<dbReference type="InterPro" id="IPR051468">
    <property type="entry name" value="Fungal_SecMetab_SDRs"/>
</dbReference>
<dbReference type="Gene3D" id="3.40.50.720">
    <property type="entry name" value="NAD(P)-binding Rossmann-like Domain"/>
    <property type="match status" value="1"/>
</dbReference>
<comment type="similarity">
    <text evidence="3">Belongs to the short-chain dehydrogenases/reductases (SDR) family.</text>
</comment>
<sequence length="226" mass="24646">MITGANRGIGLELVRHYLRAGHQVFAGSRKPALACTLNELTHEYSSLVVLELDVTRQETIDHSLRFMRTITTGLDVLINNAGIAPSGDNLETIKADMMLQTFQVNVVGPLLVSRTLLPLLQLGERPRIVNISSQMGSLQAWTGGGNYSYCSSKAALNMVSRILARDLPSSISVIALHPGWVQTDMGGTQAPLTPAESAQGIIQVIDHLTREDSGKFFTWQGSEHPW</sequence>
<accession>A0ABV6YUH0</accession>
<evidence type="ECO:0000313" key="5">
    <source>
        <dbReference type="Proteomes" id="UP001594351"/>
    </source>
</evidence>
<keyword evidence="2" id="KW-0560">Oxidoreductase</keyword>
<keyword evidence="1" id="KW-0521">NADP</keyword>
<dbReference type="PRINTS" id="PR00080">
    <property type="entry name" value="SDRFAMILY"/>
</dbReference>
<dbReference type="SUPFAM" id="SSF51735">
    <property type="entry name" value="NAD(P)-binding Rossmann-fold domains"/>
    <property type="match status" value="1"/>
</dbReference>
<evidence type="ECO:0000256" key="1">
    <source>
        <dbReference type="ARBA" id="ARBA00022857"/>
    </source>
</evidence>
<dbReference type="Pfam" id="PF00106">
    <property type="entry name" value="adh_short"/>
    <property type="match status" value="1"/>
</dbReference>
<keyword evidence="5" id="KW-1185">Reference proteome</keyword>
<protein>
    <submittedName>
        <fullName evidence="4">SDR family oxidoreductase</fullName>
    </submittedName>
</protein>
<name>A0ABV6YUH0_UNCC1</name>
<evidence type="ECO:0000256" key="3">
    <source>
        <dbReference type="RuleBase" id="RU000363"/>
    </source>
</evidence>
<dbReference type="InterPro" id="IPR036291">
    <property type="entry name" value="NAD(P)-bd_dom_sf"/>
</dbReference>
<dbReference type="CDD" id="cd05325">
    <property type="entry name" value="carb_red_sniffer_like_SDR_c"/>
    <property type="match status" value="1"/>
</dbReference>
<gene>
    <name evidence="4" type="ORF">ACFL27_06410</name>
</gene>
<proteinExistence type="inferred from homology"/>
<reference evidence="4 5" key="1">
    <citation type="submission" date="2024-09" db="EMBL/GenBank/DDBJ databases">
        <title>Laminarin stimulates single cell rates of sulfate reduction while oxygen inhibits transcriptomic activity in coastal marine sediment.</title>
        <authorList>
            <person name="Lindsay M."/>
            <person name="Orcutt B."/>
            <person name="Emerson D."/>
            <person name="Stepanauskas R."/>
            <person name="D'Angelo T."/>
        </authorList>
    </citation>
    <scope>NUCLEOTIDE SEQUENCE [LARGE SCALE GENOMIC DNA]</scope>
    <source>
        <strain evidence="4">SAG AM-311-K15</strain>
    </source>
</reference>
<dbReference type="PRINTS" id="PR00081">
    <property type="entry name" value="GDHRDH"/>
</dbReference>
<comment type="caution">
    <text evidence="4">The sequence shown here is derived from an EMBL/GenBank/DDBJ whole genome shotgun (WGS) entry which is preliminary data.</text>
</comment>